<accession>A0A1F5GHT7</accession>
<evidence type="ECO:0000313" key="11">
    <source>
        <dbReference type="Proteomes" id="UP000178492"/>
    </source>
</evidence>
<evidence type="ECO:0000256" key="2">
    <source>
        <dbReference type="ARBA" id="ARBA00022475"/>
    </source>
</evidence>
<keyword evidence="5 8" id="KW-0812">Transmembrane</keyword>
<evidence type="ECO:0000256" key="6">
    <source>
        <dbReference type="ARBA" id="ARBA00022989"/>
    </source>
</evidence>
<dbReference type="GO" id="GO:0005886">
    <property type="term" value="C:plasma membrane"/>
    <property type="evidence" value="ECO:0007669"/>
    <property type="project" value="UniProtKB-SubCell"/>
</dbReference>
<dbReference type="InterPro" id="IPR038731">
    <property type="entry name" value="RgtA/B/C-like"/>
</dbReference>
<comment type="subcellular location">
    <subcellularLocation>
        <location evidence="1">Cell membrane</location>
        <topology evidence="1">Multi-pass membrane protein</topology>
    </subcellularLocation>
</comment>
<evidence type="ECO:0000256" key="4">
    <source>
        <dbReference type="ARBA" id="ARBA00022679"/>
    </source>
</evidence>
<comment type="caution">
    <text evidence="10">The sequence shown here is derived from an EMBL/GenBank/DDBJ whole genome shotgun (WGS) entry which is preliminary data.</text>
</comment>
<dbReference type="PANTHER" id="PTHR33908">
    <property type="entry name" value="MANNOSYLTRANSFERASE YKCB-RELATED"/>
    <property type="match status" value="1"/>
</dbReference>
<evidence type="ECO:0000256" key="1">
    <source>
        <dbReference type="ARBA" id="ARBA00004651"/>
    </source>
</evidence>
<feature type="transmembrane region" description="Helical" evidence="8">
    <location>
        <begin position="153"/>
        <end position="170"/>
    </location>
</feature>
<dbReference type="GO" id="GO:0016763">
    <property type="term" value="F:pentosyltransferase activity"/>
    <property type="evidence" value="ECO:0007669"/>
    <property type="project" value="TreeGrafter"/>
</dbReference>
<keyword evidence="7 8" id="KW-0472">Membrane</keyword>
<reference evidence="10 11" key="1">
    <citation type="journal article" date="2016" name="Nat. Commun.">
        <title>Thousands of microbial genomes shed light on interconnected biogeochemical processes in an aquifer system.</title>
        <authorList>
            <person name="Anantharaman K."/>
            <person name="Brown C.T."/>
            <person name="Hug L.A."/>
            <person name="Sharon I."/>
            <person name="Castelle C.J."/>
            <person name="Probst A.J."/>
            <person name="Thomas B.C."/>
            <person name="Singh A."/>
            <person name="Wilkins M.J."/>
            <person name="Karaoz U."/>
            <person name="Brodie E.L."/>
            <person name="Williams K.H."/>
            <person name="Hubbard S.S."/>
            <person name="Banfield J.F."/>
        </authorList>
    </citation>
    <scope>NUCLEOTIDE SEQUENCE [LARGE SCALE GENOMIC DNA]</scope>
</reference>
<keyword evidence="6 8" id="KW-1133">Transmembrane helix</keyword>
<feature type="transmembrane region" description="Helical" evidence="8">
    <location>
        <begin position="12"/>
        <end position="29"/>
    </location>
</feature>
<feature type="transmembrane region" description="Helical" evidence="8">
    <location>
        <begin position="216"/>
        <end position="237"/>
    </location>
</feature>
<dbReference type="PANTHER" id="PTHR33908:SF11">
    <property type="entry name" value="MEMBRANE PROTEIN"/>
    <property type="match status" value="1"/>
</dbReference>
<evidence type="ECO:0000256" key="8">
    <source>
        <dbReference type="SAM" id="Phobius"/>
    </source>
</evidence>
<organism evidence="10 11">
    <name type="scientific">Candidatus Curtissbacteria bacterium RIFCSPHIGHO2_02_FULL_40_17</name>
    <dbReference type="NCBI Taxonomy" id="1797715"/>
    <lineage>
        <taxon>Bacteria</taxon>
        <taxon>Candidatus Curtissiibacteriota</taxon>
    </lineage>
</organism>
<evidence type="ECO:0000256" key="7">
    <source>
        <dbReference type="ARBA" id="ARBA00023136"/>
    </source>
</evidence>
<evidence type="ECO:0000256" key="3">
    <source>
        <dbReference type="ARBA" id="ARBA00022676"/>
    </source>
</evidence>
<evidence type="ECO:0000256" key="5">
    <source>
        <dbReference type="ARBA" id="ARBA00022692"/>
    </source>
</evidence>
<feature type="transmembrane region" description="Helical" evidence="8">
    <location>
        <begin position="129"/>
        <end position="146"/>
    </location>
</feature>
<evidence type="ECO:0000313" key="10">
    <source>
        <dbReference type="EMBL" id="OGD91426.1"/>
    </source>
</evidence>
<feature type="transmembrane region" description="Helical" evidence="8">
    <location>
        <begin position="369"/>
        <end position="390"/>
    </location>
</feature>
<feature type="domain" description="Glycosyltransferase RgtA/B/C/D-like" evidence="9">
    <location>
        <begin position="80"/>
        <end position="231"/>
    </location>
</feature>
<feature type="transmembrane region" description="Helical" evidence="8">
    <location>
        <begin position="338"/>
        <end position="357"/>
    </location>
</feature>
<keyword evidence="3" id="KW-0328">Glycosyltransferase</keyword>
<dbReference type="GO" id="GO:0009103">
    <property type="term" value="P:lipopolysaccharide biosynthetic process"/>
    <property type="evidence" value="ECO:0007669"/>
    <property type="project" value="UniProtKB-ARBA"/>
</dbReference>
<dbReference type="InterPro" id="IPR050297">
    <property type="entry name" value="LipidA_mod_glycosyltrf_83"/>
</dbReference>
<dbReference type="STRING" id="1797715.A3D81_01345"/>
<feature type="transmembrane region" description="Helical" evidence="8">
    <location>
        <begin position="176"/>
        <end position="204"/>
    </location>
</feature>
<dbReference type="EMBL" id="MFBE01000015">
    <property type="protein sequence ID" value="OGD91426.1"/>
    <property type="molecule type" value="Genomic_DNA"/>
</dbReference>
<keyword evidence="2" id="KW-1003">Cell membrane</keyword>
<feature type="transmembrane region" description="Helical" evidence="8">
    <location>
        <begin position="279"/>
        <end position="299"/>
    </location>
</feature>
<dbReference type="Pfam" id="PF13231">
    <property type="entry name" value="PMT_2"/>
    <property type="match status" value="1"/>
</dbReference>
<feature type="transmembrane region" description="Helical" evidence="8">
    <location>
        <begin position="79"/>
        <end position="96"/>
    </location>
</feature>
<name>A0A1F5GHT7_9BACT</name>
<proteinExistence type="predicted"/>
<dbReference type="Proteomes" id="UP000178492">
    <property type="component" value="Unassembled WGS sequence"/>
</dbReference>
<gene>
    <name evidence="10" type="ORF">A3D81_01345</name>
</gene>
<dbReference type="AlphaFoldDB" id="A0A1F5GHT7"/>
<sequence>MVKLLDNFKKNYFIYLILTFAAILLSINLNKPFVGHHDWNGVFWGSLTRSYLNYFGVIDKTSEDYVSKVELKGLYFQNYTPLLPLILSPAASVIGVSELSLRFTPMIFSLIMVFFIFKIGQLLFDQKTAILAAVFAILNPMFLYFGKLPDHEPIVVSLIVITFYVFLKVVKEQRKLYPLFILLLTLSLLESWSAFFIIPPLIIFAKIVAKIETRKILIIAGVALAVVISHLTLLFLLKGPSSPINFLNQGLFRAGAVDNMTPAKFSLIEFLTTEARYSVIYFTRILLVLSLLWTGVFFSNMIRKKIQYQDWLLSILLIYPLSFLLVFRQLAFIHDYKLYHFLPFIAISSAHIFKEILRKIKDFIPKDKLFGASYLILNSTLLIVTVGIVFTERLDFLNSLLKSKASMDGYELGVLLRKFSKIDQRILVLSGQFGAHFGVFTNYYANRVIDYNDFSLNGLLKSNNLNAYQYVVYIDGRDTLPEVNDYLRTNYTLVKIDKFNFYKINE</sequence>
<feature type="transmembrane region" description="Helical" evidence="8">
    <location>
        <begin position="311"/>
        <end position="332"/>
    </location>
</feature>
<keyword evidence="4" id="KW-0808">Transferase</keyword>
<feature type="transmembrane region" description="Helical" evidence="8">
    <location>
        <begin position="103"/>
        <end position="123"/>
    </location>
</feature>
<evidence type="ECO:0000259" key="9">
    <source>
        <dbReference type="Pfam" id="PF13231"/>
    </source>
</evidence>
<protein>
    <recommendedName>
        <fullName evidence="9">Glycosyltransferase RgtA/B/C/D-like domain-containing protein</fullName>
    </recommendedName>
</protein>